<evidence type="ECO:0000313" key="1">
    <source>
        <dbReference type="EMBL" id="AGB01875.1"/>
    </source>
</evidence>
<evidence type="ECO:0000313" key="2">
    <source>
        <dbReference type="Proteomes" id="UP000010824"/>
    </source>
</evidence>
<dbReference type="EMBL" id="CP003167">
    <property type="protein sequence ID" value="AGB01875.1"/>
    <property type="molecule type" value="Genomic_DNA"/>
</dbReference>
<name>L0HCX9_METFS</name>
<dbReference type="SUPFAM" id="SSF54786">
    <property type="entry name" value="YcfA/nrd intein domain"/>
    <property type="match status" value="1"/>
</dbReference>
<organism evidence="1 2">
    <name type="scientific">Methanoregula formicica (strain DSM 22288 / NBRC 105244 / SMSP)</name>
    <dbReference type="NCBI Taxonomy" id="593750"/>
    <lineage>
        <taxon>Archaea</taxon>
        <taxon>Methanobacteriati</taxon>
        <taxon>Methanobacteriota</taxon>
        <taxon>Stenosarchaea group</taxon>
        <taxon>Methanomicrobia</taxon>
        <taxon>Methanomicrobiales</taxon>
        <taxon>Methanoregulaceae</taxon>
        <taxon>Methanoregula</taxon>
    </lineage>
</organism>
<dbReference type="HOGENOM" id="CLU_164851_1_0_2"/>
<dbReference type="InParanoid" id="L0HCX9"/>
<dbReference type="OrthoDB" id="112532at2157"/>
<keyword evidence="2" id="KW-1185">Reference proteome</keyword>
<dbReference type="Pfam" id="PF07927">
    <property type="entry name" value="HicA_toxin"/>
    <property type="match status" value="1"/>
</dbReference>
<dbReference type="GeneID" id="14310129"/>
<dbReference type="InterPro" id="IPR012933">
    <property type="entry name" value="HicA_mRNA_interferase"/>
</dbReference>
<dbReference type="STRING" id="593750.Metfor_0816"/>
<dbReference type="AlphaFoldDB" id="L0HCX9"/>
<dbReference type="KEGG" id="mfo:Metfor_0816"/>
<dbReference type="eggNOG" id="arCOG14051">
    <property type="taxonomic scope" value="Archaea"/>
</dbReference>
<reference evidence="1 2" key="2">
    <citation type="journal article" date="2014" name="Genome Announc.">
        <title>Complete Genome Sequence of Methanoregula formicica SMSPT, a Mesophilic Hydrogenotrophic Methanogen Isolated from a Methanogenic Upflow Anaerobic Sludge Blanket Reactor.</title>
        <authorList>
            <person name="Yamamoto K."/>
            <person name="Tamaki H."/>
            <person name="Cadillo-Quiroz H."/>
            <person name="Imachi H."/>
            <person name="Kyrpides N."/>
            <person name="Woyke T."/>
            <person name="Goodwin L."/>
            <person name="Zinder S.H."/>
            <person name="Kamagata Y."/>
            <person name="Liu W.T."/>
        </authorList>
    </citation>
    <scope>NUCLEOTIDE SEQUENCE [LARGE SCALE GENOMIC DNA]</scope>
    <source>
        <strain evidence="2">DSM 22288 / NBRC 105244 / SMSP</strain>
    </source>
</reference>
<reference evidence="2" key="1">
    <citation type="submission" date="2011-12" db="EMBL/GenBank/DDBJ databases">
        <title>Complete sequence of Methanoregula formicicum SMSP.</title>
        <authorList>
            <person name="Lucas S."/>
            <person name="Han J."/>
            <person name="Lapidus A."/>
            <person name="Cheng J.-F."/>
            <person name="Goodwin L."/>
            <person name="Pitluck S."/>
            <person name="Peters L."/>
            <person name="Ovchinnikova G."/>
            <person name="Teshima H."/>
            <person name="Detter J.C."/>
            <person name="Han C."/>
            <person name="Tapia R."/>
            <person name="Land M."/>
            <person name="Hauser L."/>
            <person name="Kyrpides N."/>
            <person name="Ivanova N."/>
            <person name="Pagani I."/>
            <person name="Imachi H."/>
            <person name="Tamaki H."/>
            <person name="Sekiguchi Y."/>
            <person name="Kamagata Y."/>
            <person name="Cadillo-Quiroz H."/>
            <person name="Zinder S."/>
            <person name="Liu W.-T."/>
            <person name="Woyke T."/>
        </authorList>
    </citation>
    <scope>NUCLEOTIDE SEQUENCE [LARGE SCALE GENOMIC DNA]</scope>
    <source>
        <strain evidence="2">DSM 22288 / NBRC 105244 / SMSP</strain>
    </source>
</reference>
<dbReference type="Proteomes" id="UP000010824">
    <property type="component" value="Chromosome"/>
</dbReference>
<proteinExistence type="predicted"/>
<accession>L0HCX9</accession>
<gene>
    <name evidence="1" type="ordered locus">Metfor_0816</name>
</gene>
<dbReference type="RefSeq" id="WP_015284839.1">
    <property type="nucleotide sequence ID" value="NC_019943.1"/>
</dbReference>
<sequence>MKKAEIYTNLKNHPKKIRFEYLCRAAEAFGFVYRGGRGSHRVYTRDGVREIVNVQEVNGMAKPYQVKQFCKIVEGYSLLKEDADV</sequence>
<protein>
    <submittedName>
        <fullName evidence="1">YcfA-like protein</fullName>
    </submittedName>
</protein>
<dbReference type="GO" id="GO:0003729">
    <property type="term" value="F:mRNA binding"/>
    <property type="evidence" value="ECO:0007669"/>
    <property type="project" value="InterPro"/>
</dbReference>